<dbReference type="GO" id="GO:0003678">
    <property type="term" value="F:DNA helicase activity"/>
    <property type="evidence" value="ECO:0007669"/>
    <property type="project" value="UniProtKB-EC"/>
</dbReference>
<gene>
    <name evidence="17" type="ORF">J2S15_000862</name>
</gene>
<evidence type="ECO:0000256" key="11">
    <source>
        <dbReference type="ARBA" id="ARBA00034617"/>
    </source>
</evidence>
<evidence type="ECO:0000256" key="7">
    <source>
        <dbReference type="ARBA" id="ARBA00022840"/>
    </source>
</evidence>
<evidence type="ECO:0000313" key="18">
    <source>
        <dbReference type="Proteomes" id="UP001230220"/>
    </source>
</evidence>
<comment type="caution">
    <text evidence="17">The sequence shown here is derived from an EMBL/GenBank/DDBJ whole genome shotgun (WGS) entry which is preliminary data.</text>
</comment>
<dbReference type="RefSeq" id="WP_307405791.1">
    <property type="nucleotide sequence ID" value="NZ_JAUSUR010000001.1"/>
</dbReference>
<dbReference type="PROSITE" id="PS51217">
    <property type="entry name" value="UVRD_HELICASE_CTER"/>
    <property type="match status" value="1"/>
</dbReference>
<evidence type="ECO:0000256" key="3">
    <source>
        <dbReference type="ARBA" id="ARBA00022763"/>
    </source>
</evidence>
<evidence type="ECO:0000256" key="5">
    <source>
        <dbReference type="ARBA" id="ARBA00022806"/>
    </source>
</evidence>
<dbReference type="PANTHER" id="PTHR11070:SF48">
    <property type="entry name" value="ATP-DEPENDENT HELICASE_NUCLEASE SUBUNIT A"/>
    <property type="match status" value="1"/>
</dbReference>
<keyword evidence="7 14" id="KW-0067">ATP-binding</keyword>
<keyword evidence="8" id="KW-0238">DNA-binding</keyword>
<dbReference type="InterPro" id="IPR000212">
    <property type="entry name" value="DNA_helicase_UvrD/REP"/>
</dbReference>
<keyword evidence="10" id="KW-0413">Isomerase</keyword>
<dbReference type="PANTHER" id="PTHR11070">
    <property type="entry name" value="UVRD / RECB / PCRA DNA HELICASE FAMILY MEMBER"/>
    <property type="match status" value="1"/>
</dbReference>
<evidence type="ECO:0000256" key="9">
    <source>
        <dbReference type="ARBA" id="ARBA00023204"/>
    </source>
</evidence>
<dbReference type="Gene3D" id="1.10.486.10">
    <property type="entry name" value="PCRA, domain 4"/>
    <property type="match status" value="1"/>
</dbReference>
<feature type="binding site" evidence="14">
    <location>
        <begin position="23"/>
        <end position="30"/>
    </location>
    <ligand>
        <name>ATP</name>
        <dbReference type="ChEBI" id="CHEBI:30616"/>
    </ligand>
</feature>
<keyword evidence="1" id="KW-0540">Nuclease</keyword>
<evidence type="ECO:0000313" key="17">
    <source>
        <dbReference type="EMBL" id="MDQ0360131.1"/>
    </source>
</evidence>
<evidence type="ECO:0000256" key="8">
    <source>
        <dbReference type="ARBA" id="ARBA00023125"/>
    </source>
</evidence>
<name>A0ABU0DZX8_9FIRM</name>
<proteinExistence type="predicted"/>
<organism evidence="17 18">
    <name type="scientific">Breznakia pachnodae</name>
    <dbReference type="NCBI Taxonomy" id="265178"/>
    <lineage>
        <taxon>Bacteria</taxon>
        <taxon>Bacillati</taxon>
        <taxon>Bacillota</taxon>
        <taxon>Erysipelotrichia</taxon>
        <taxon>Erysipelotrichales</taxon>
        <taxon>Erysipelotrichaceae</taxon>
        <taxon>Breznakia</taxon>
    </lineage>
</organism>
<dbReference type="SUPFAM" id="SSF52540">
    <property type="entry name" value="P-loop containing nucleoside triphosphate hydrolases"/>
    <property type="match status" value="1"/>
</dbReference>
<dbReference type="EMBL" id="JAUSUR010000001">
    <property type="protein sequence ID" value="MDQ0360131.1"/>
    <property type="molecule type" value="Genomic_DNA"/>
</dbReference>
<dbReference type="Gene3D" id="3.40.50.300">
    <property type="entry name" value="P-loop containing nucleotide triphosphate hydrolases"/>
    <property type="match status" value="4"/>
</dbReference>
<evidence type="ECO:0000256" key="2">
    <source>
        <dbReference type="ARBA" id="ARBA00022741"/>
    </source>
</evidence>
<dbReference type="GO" id="GO:0016787">
    <property type="term" value="F:hydrolase activity"/>
    <property type="evidence" value="ECO:0007669"/>
    <property type="project" value="UniProtKB-KW"/>
</dbReference>
<comment type="catalytic activity">
    <reaction evidence="13">
        <text>ATP + H2O = ADP + phosphate + H(+)</text>
        <dbReference type="Rhea" id="RHEA:13065"/>
        <dbReference type="ChEBI" id="CHEBI:15377"/>
        <dbReference type="ChEBI" id="CHEBI:15378"/>
        <dbReference type="ChEBI" id="CHEBI:30616"/>
        <dbReference type="ChEBI" id="CHEBI:43474"/>
        <dbReference type="ChEBI" id="CHEBI:456216"/>
        <dbReference type="EC" id="5.6.2.4"/>
    </reaction>
</comment>
<feature type="domain" description="UvrD-like helicase ATP-binding" evidence="15">
    <location>
        <begin position="2"/>
        <end position="439"/>
    </location>
</feature>
<evidence type="ECO:0000256" key="4">
    <source>
        <dbReference type="ARBA" id="ARBA00022801"/>
    </source>
</evidence>
<evidence type="ECO:0000256" key="10">
    <source>
        <dbReference type="ARBA" id="ARBA00023235"/>
    </source>
</evidence>
<evidence type="ECO:0000259" key="16">
    <source>
        <dbReference type="PROSITE" id="PS51217"/>
    </source>
</evidence>
<keyword evidence="6" id="KW-0269">Exonuclease</keyword>
<dbReference type="SUPFAM" id="SSF52980">
    <property type="entry name" value="Restriction endonuclease-like"/>
    <property type="match status" value="1"/>
</dbReference>
<dbReference type="InterPro" id="IPR014017">
    <property type="entry name" value="DNA_helicase_UvrD-like_C"/>
</dbReference>
<keyword evidence="3" id="KW-0227">DNA damage</keyword>
<dbReference type="PROSITE" id="PS51198">
    <property type="entry name" value="UVRD_HELICASE_ATP_BIND"/>
    <property type="match status" value="1"/>
</dbReference>
<keyword evidence="2 14" id="KW-0547">Nucleotide-binding</keyword>
<dbReference type="InterPro" id="IPR011604">
    <property type="entry name" value="PDDEXK-like_dom_sf"/>
</dbReference>
<dbReference type="InterPro" id="IPR027417">
    <property type="entry name" value="P-loop_NTPase"/>
</dbReference>
<dbReference type="Gene3D" id="3.90.320.10">
    <property type="match status" value="1"/>
</dbReference>
<keyword evidence="18" id="KW-1185">Reference proteome</keyword>
<reference evidence="17 18" key="1">
    <citation type="submission" date="2023-07" db="EMBL/GenBank/DDBJ databases">
        <title>Genomic Encyclopedia of Type Strains, Phase IV (KMG-IV): sequencing the most valuable type-strain genomes for metagenomic binning, comparative biology and taxonomic classification.</title>
        <authorList>
            <person name="Goeker M."/>
        </authorList>
    </citation>
    <scope>NUCLEOTIDE SEQUENCE [LARGE SCALE GENOMIC DNA]</scope>
    <source>
        <strain evidence="17 18">DSM 16784</strain>
    </source>
</reference>
<evidence type="ECO:0000256" key="13">
    <source>
        <dbReference type="ARBA" id="ARBA00048988"/>
    </source>
</evidence>
<feature type="domain" description="UvrD-like helicase C-terminal" evidence="16">
    <location>
        <begin position="440"/>
        <end position="718"/>
    </location>
</feature>
<dbReference type="EC" id="5.6.2.4" evidence="12"/>
<evidence type="ECO:0000256" key="14">
    <source>
        <dbReference type="PROSITE-ProRule" id="PRU00560"/>
    </source>
</evidence>
<keyword evidence="9" id="KW-0234">DNA repair</keyword>
<keyword evidence="5 14" id="KW-0347">Helicase</keyword>
<dbReference type="Pfam" id="PF13361">
    <property type="entry name" value="UvrD_C"/>
    <property type="match status" value="1"/>
</dbReference>
<comment type="catalytic activity">
    <reaction evidence="11">
        <text>Couples ATP hydrolysis with the unwinding of duplex DNA by translocating in the 3'-5' direction.</text>
        <dbReference type="EC" id="5.6.2.4"/>
    </reaction>
</comment>
<keyword evidence="4 14" id="KW-0378">Hydrolase</keyword>
<protein>
    <recommendedName>
        <fullName evidence="12">DNA 3'-5' helicase</fullName>
        <ecNumber evidence="12">5.6.2.4</ecNumber>
    </recommendedName>
</protein>
<evidence type="ECO:0000256" key="12">
    <source>
        <dbReference type="ARBA" id="ARBA00034808"/>
    </source>
</evidence>
<dbReference type="InterPro" id="IPR014016">
    <property type="entry name" value="UvrD-like_ATP-bd"/>
</dbReference>
<dbReference type="Proteomes" id="UP001230220">
    <property type="component" value="Unassembled WGS sequence"/>
</dbReference>
<dbReference type="Pfam" id="PF00580">
    <property type="entry name" value="UvrD-helicase"/>
    <property type="match status" value="1"/>
</dbReference>
<evidence type="ECO:0000256" key="6">
    <source>
        <dbReference type="ARBA" id="ARBA00022839"/>
    </source>
</evidence>
<evidence type="ECO:0000256" key="1">
    <source>
        <dbReference type="ARBA" id="ARBA00022722"/>
    </source>
</evidence>
<dbReference type="InterPro" id="IPR011335">
    <property type="entry name" value="Restrct_endonuc-II-like"/>
</dbReference>
<accession>A0ABU0DZX8</accession>
<sequence length="1042" mass="120807">MVQWNDAQKKAIYTKDKNILISASAGAGKTTVLIARLMHLIKDEGIGVDEILAMTFSEAAAMEMKKRLAKSLHDELAVSENPQYIQTQLANLDSANISTIHGFCLNIIKEYYYMADLSKERINHPMDELQAGTLKKQAMKQAMDKAYQNDEFARFSLHFTSRPETGGSLEGEIESLSNLANSKADPVAFLNSCRSNYQPIEKIAEVNSEIFHYFLDSFKVPLNLLIDLGKKTILEMEDDILQPKVNHYIQAFTCLENEDYATFREHFKVGMKVKLPAESKATYIKEIADKEKGILNLLFEEKDYVFYHNQLVEDIHFFISITSDYLKAYEQLKINEGVIDFNDMEQYAIQILKADGGYVANLYRKKFRSIMVDEFQDSNDVQDELVKLIARENNIFRVGDIKQSIYGFRHALPSIMRGLMEQPQEQDEVIFLSYNYRSTKTIVDFNNILFDRLMNLDELSSSYLEEDKVATGTPKQEEVAIPVMMHLIDKKEVDVDGEYTSAELKASYIANQIQEHVKQGYSYRDMVILVRSNARMEEIKEALDEVNIPCFYNKKQGFYDSKSVQTIISYLKALVNPYDDLQFVSILTSELYQFDVNDLAKAQLERDKTSYVNYYKEDSRLESFFALRKQLYSSKLSELLQTIYNINNYYMEYQSAQERANLDMLYEMVCAYEKDEALSINGFLNYLENQKGLEIGEAMPIGANDDVVRIMSIHKSKGLQFRVVFLYSSNSFGIHASEGVTSVDEELKLGMKYLDLKLLVRYPTITSLAIRQKQLQEYLEEEQRLLYVATTRAQEVLHIVDVGKDSSVEEYSINEFYKLKGYTGWIQKAFAIEPSPLFEYRYVNEMWESEVMEQQVQSYKFKPYQGTVSEVGFLSPSDTEMKITKPQEFTMQEDLGFERGTNLHRMVEVLPPTEWNESLLDEVASKEMITLDAHDKTVLLALRNQPLFEEALQYQHVYYEYAFMVKMDDGIMHGFMDFLAVDTQDVIMIDFKSDRGVDESVLLERYRSQIDAYYDALIRMYKNHKVSTYIYSFELKKMIKLN</sequence>
<evidence type="ECO:0000259" key="15">
    <source>
        <dbReference type="PROSITE" id="PS51198"/>
    </source>
</evidence>